<dbReference type="PANTHER" id="PTHR43267">
    <property type="entry name" value="TRNA THREONYLCARBAMOYLADENOSINE DEHYDRATASE"/>
    <property type="match status" value="1"/>
</dbReference>
<dbReference type="NCBIfam" id="NF011696">
    <property type="entry name" value="PRK15116.1"/>
    <property type="match status" value="1"/>
</dbReference>
<reference evidence="2 3" key="1">
    <citation type="submission" date="2021-05" db="EMBL/GenBank/DDBJ databases">
        <title>Genetic and Functional Diversity in Clade A Lucinid endosymbionts from the Bahamas.</title>
        <authorList>
            <person name="Giani N.M."/>
            <person name="Engel A.S."/>
            <person name="Campbell B.J."/>
        </authorList>
    </citation>
    <scope>NUCLEOTIDE SEQUENCE [LARGE SCALE GENOMIC DNA]</scope>
    <source>
        <strain evidence="2">LUC16012Gg_MoonRockCtena</strain>
    </source>
</reference>
<dbReference type="CDD" id="cd00755">
    <property type="entry name" value="YgdL_like"/>
    <property type="match status" value="1"/>
</dbReference>
<dbReference type="Pfam" id="PF00899">
    <property type="entry name" value="ThiF"/>
    <property type="match status" value="1"/>
</dbReference>
<feature type="domain" description="THIF-type NAD/FAD binding fold" evidence="1">
    <location>
        <begin position="23"/>
        <end position="262"/>
    </location>
</feature>
<evidence type="ECO:0000313" key="2">
    <source>
        <dbReference type="EMBL" id="MBT2988066.1"/>
    </source>
</evidence>
<organism evidence="2 3">
    <name type="scientific">Candidatus Thiodiazotropha taylori</name>
    <dbReference type="NCBI Taxonomy" id="2792791"/>
    <lineage>
        <taxon>Bacteria</taxon>
        <taxon>Pseudomonadati</taxon>
        <taxon>Pseudomonadota</taxon>
        <taxon>Gammaproteobacteria</taxon>
        <taxon>Chromatiales</taxon>
        <taxon>Sedimenticolaceae</taxon>
        <taxon>Candidatus Thiodiazotropha</taxon>
    </lineage>
</organism>
<dbReference type="GO" id="GO:0061504">
    <property type="term" value="P:cyclic threonylcarbamoyladenosine biosynthetic process"/>
    <property type="evidence" value="ECO:0007669"/>
    <property type="project" value="TreeGrafter"/>
</dbReference>
<dbReference type="InterPro" id="IPR035985">
    <property type="entry name" value="Ubiquitin-activating_enz"/>
</dbReference>
<dbReference type="GO" id="GO:0061503">
    <property type="term" value="F:tRNA threonylcarbamoyladenosine dehydratase"/>
    <property type="evidence" value="ECO:0007669"/>
    <property type="project" value="TreeGrafter"/>
</dbReference>
<dbReference type="Proteomes" id="UP000770889">
    <property type="component" value="Unassembled WGS sequence"/>
</dbReference>
<dbReference type="GO" id="GO:0008641">
    <property type="term" value="F:ubiquitin-like modifier activating enzyme activity"/>
    <property type="evidence" value="ECO:0007669"/>
    <property type="project" value="InterPro"/>
</dbReference>
<protein>
    <submittedName>
        <fullName evidence="2">tRNA cyclic N6-threonylcarbamoyladenosine(37) synthase TcdA</fullName>
    </submittedName>
</protein>
<dbReference type="EMBL" id="JAHHGM010000003">
    <property type="protein sequence ID" value="MBT2988066.1"/>
    <property type="molecule type" value="Genomic_DNA"/>
</dbReference>
<sequence>MTEAPKDLPVVDSERRFSGIARLYGRQALAQFARSHVAVIGVGGVGSWAVEALARSGIGMLTLYDLDHVAESNVNRQLHALEGSFGKAKVLAMKQRVLAINPSCQVYAIEQFIESESLRMIAEGGFDFVIDCIDNYRIKAALIAFCRRRKIPVITVGAAGGQCDPTKILLADLSRSEQDPLLSKCRKLLRREYGFPSNTKRRFDVPCVFSTEQQRYPDIDGAICQERPSEIESSLNCGGYGSVMTVTASFGLVAVSHVLNRLAAA</sequence>
<dbReference type="PANTHER" id="PTHR43267:SF1">
    <property type="entry name" value="TRNA THREONYLCARBAMOYLADENOSINE DEHYDRATASE"/>
    <property type="match status" value="1"/>
</dbReference>
<gene>
    <name evidence="2" type="primary">tcdA</name>
    <name evidence="2" type="ORF">KME65_03800</name>
</gene>
<dbReference type="AlphaFoldDB" id="A0A944QTX5"/>
<name>A0A944QTX5_9GAMM</name>
<accession>A0A944QTX5</accession>
<dbReference type="InterPro" id="IPR000594">
    <property type="entry name" value="ThiF_NAD_FAD-bd"/>
</dbReference>
<dbReference type="SUPFAM" id="SSF69572">
    <property type="entry name" value="Activating enzymes of the ubiquitin-like proteins"/>
    <property type="match status" value="1"/>
</dbReference>
<proteinExistence type="predicted"/>
<evidence type="ECO:0000259" key="1">
    <source>
        <dbReference type="Pfam" id="PF00899"/>
    </source>
</evidence>
<comment type="caution">
    <text evidence="2">The sequence shown here is derived from an EMBL/GenBank/DDBJ whole genome shotgun (WGS) entry which is preliminary data.</text>
</comment>
<dbReference type="Gene3D" id="3.40.50.720">
    <property type="entry name" value="NAD(P)-binding Rossmann-like Domain"/>
    <property type="match status" value="1"/>
</dbReference>
<evidence type="ECO:0000313" key="3">
    <source>
        <dbReference type="Proteomes" id="UP000770889"/>
    </source>
</evidence>
<dbReference type="InterPro" id="IPR045886">
    <property type="entry name" value="ThiF/MoeB/HesA"/>
</dbReference>